<evidence type="ECO:0000256" key="1">
    <source>
        <dbReference type="SAM" id="MobiDB-lite"/>
    </source>
</evidence>
<dbReference type="PANTHER" id="PTHR32444:SF89">
    <property type="entry name" value="S GLYCOPROTEIN"/>
    <property type="match status" value="1"/>
</dbReference>
<accession>A0AAV9BWQ0</accession>
<dbReference type="Proteomes" id="UP001179952">
    <property type="component" value="Unassembled WGS sequence"/>
</dbReference>
<organism evidence="3 4">
    <name type="scientific">Acorus gramineus</name>
    <name type="common">Dwarf sweet flag</name>
    <dbReference type="NCBI Taxonomy" id="55184"/>
    <lineage>
        <taxon>Eukaryota</taxon>
        <taxon>Viridiplantae</taxon>
        <taxon>Streptophyta</taxon>
        <taxon>Embryophyta</taxon>
        <taxon>Tracheophyta</taxon>
        <taxon>Spermatophyta</taxon>
        <taxon>Magnoliopsida</taxon>
        <taxon>Liliopsida</taxon>
        <taxon>Acoraceae</taxon>
        <taxon>Acorus</taxon>
    </lineage>
</organism>
<feature type="domain" description="Bulb-type lectin" evidence="2">
    <location>
        <begin position="1"/>
        <end position="91"/>
    </location>
</feature>
<evidence type="ECO:0000313" key="4">
    <source>
        <dbReference type="Proteomes" id="UP001179952"/>
    </source>
</evidence>
<dbReference type="GO" id="GO:0051707">
    <property type="term" value="P:response to other organism"/>
    <property type="evidence" value="ECO:0007669"/>
    <property type="project" value="UniProtKB-ARBA"/>
</dbReference>
<dbReference type="EMBL" id="JAUJYN010000001">
    <property type="protein sequence ID" value="KAK1280713.1"/>
    <property type="molecule type" value="Genomic_DNA"/>
</dbReference>
<keyword evidence="3" id="KW-0418">Kinase</keyword>
<keyword evidence="3" id="KW-0808">Transferase</keyword>
<dbReference type="AlphaFoldDB" id="A0AAV9BWQ0"/>
<evidence type="ECO:0000259" key="2">
    <source>
        <dbReference type="PROSITE" id="PS50927"/>
    </source>
</evidence>
<feature type="region of interest" description="Disordered" evidence="1">
    <location>
        <begin position="71"/>
        <end position="91"/>
    </location>
</feature>
<dbReference type="InterPro" id="IPR036426">
    <property type="entry name" value="Bulb-type_lectin_dom_sf"/>
</dbReference>
<reference evidence="3" key="2">
    <citation type="submission" date="2023-06" db="EMBL/GenBank/DDBJ databases">
        <authorList>
            <person name="Ma L."/>
            <person name="Liu K.-W."/>
            <person name="Li Z."/>
            <person name="Hsiao Y.-Y."/>
            <person name="Qi Y."/>
            <person name="Fu T."/>
            <person name="Tang G."/>
            <person name="Zhang D."/>
            <person name="Sun W.-H."/>
            <person name="Liu D.-K."/>
            <person name="Li Y."/>
            <person name="Chen G.-Z."/>
            <person name="Liu X.-D."/>
            <person name="Liao X.-Y."/>
            <person name="Jiang Y.-T."/>
            <person name="Yu X."/>
            <person name="Hao Y."/>
            <person name="Huang J."/>
            <person name="Zhao X.-W."/>
            <person name="Ke S."/>
            <person name="Chen Y.-Y."/>
            <person name="Wu W.-L."/>
            <person name="Hsu J.-L."/>
            <person name="Lin Y.-F."/>
            <person name="Huang M.-D."/>
            <person name="Li C.-Y."/>
            <person name="Huang L."/>
            <person name="Wang Z.-W."/>
            <person name="Zhao X."/>
            <person name="Zhong W.-Y."/>
            <person name="Peng D.-H."/>
            <person name="Ahmad S."/>
            <person name="Lan S."/>
            <person name="Zhang J.-S."/>
            <person name="Tsai W.-C."/>
            <person name="Van De Peer Y."/>
            <person name="Liu Z.-J."/>
        </authorList>
    </citation>
    <scope>NUCLEOTIDE SEQUENCE</scope>
    <source>
        <strain evidence="3">SCP</strain>
        <tissue evidence="3">Leaves</tissue>
    </source>
</reference>
<sequence>MGLSNLDSSISQTILRYVGIWYANISMPTYIWIDNRDNPIKDSSGVLKIGNSGNLTLFDRDGKIVWSVGRSSANSTATQSNNGTYLGHTQS</sequence>
<name>A0AAV9BWQ0_ACOGR</name>
<gene>
    <name evidence="3" type="ORF">QJS04_geneDACA003232</name>
</gene>
<dbReference type="InterPro" id="IPR001480">
    <property type="entry name" value="Bulb-type_lectin_dom"/>
</dbReference>
<dbReference type="Gene3D" id="2.90.10.10">
    <property type="entry name" value="Bulb-type lectin domain"/>
    <property type="match status" value="1"/>
</dbReference>
<dbReference type="SUPFAM" id="SSF51110">
    <property type="entry name" value="alpha-D-mannose-specific plant lectins"/>
    <property type="match status" value="1"/>
</dbReference>
<protein>
    <submittedName>
        <fullName evidence="3">G-type lectin S-receptor-like serine/threonine-protein kinase RKS1</fullName>
    </submittedName>
</protein>
<dbReference type="Pfam" id="PF01453">
    <property type="entry name" value="B_lectin"/>
    <property type="match status" value="1"/>
</dbReference>
<proteinExistence type="predicted"/>
<feature type="compositionally biased region" description="Low complexity" evidence="1">
    <location>
        <begin position="71"/>
        <end position="82"/>
    </location>
</feature>
<reference evidence="3" key="1">
    <citation type="journal article" date="2023" name="Nat. Commun.">
        <title>Diploid and tetraploid genomes of Acorus and the evolution of monocots.</title>
        <authorList>
            <person name="Ma L."/>
            <person name="Liu K.W."/>
            <person name="Li Z."/>
            <person name="Hsiao Y.Y."/>
            <person name="Qi Y."/>
            <person name="Fu T."/>
            <person name="Tang G.D."/>
            <person name="Zhang D."/>
            <person name="Sun W.H."/>
            <person name="Liu D.K."/>
            <person name="Li Y."/>
            <person name="Chen G.Z."/>
            <person name="Liu X.D."/>
            <person name="Liao X.Y."/>
            <person name="Jiang Y.T."/>
            <person name="Yu X."/>
            <person name="Hao Y."/>
            <person name="Huang J."/>
            <person name="Zhao X.W."/>
            <person name="Ke S."/>
            <person name="Chen Y.Y."/>
            <person name="Wu W.L."/>
            <person name="Hsu J.L."/>
            <person name="Lin Y.F."/>
            <person name="Huang M.D."/>
            <person name="Li C.Y."/>
            <person name="Huang L."/>
            <person name="Wang Z.W."/>
            <person name="Zhao X."/>
            <person name="Zhong W.Y."/>
            <person name="Peng D.H."/>
            <person name="Ahmad S."/>
            <person name="Lan S."/>
            <person name="Zhang J.S."/>
            <person name="Tsai W.C."/>
            <person name="Van de Peer Y."/>
            <person name="Liu Z.J."/>
        </authorList>
    </citation>
    <scope>NUCLEOTIDE SEQUENCE</scope>
    <source>
        <strain evidence="3">SCP</strain>
    </source>
</reference>
<keyword evidence="4" id="KW-1185">Reference proteome</keyword>
<dbReference type="PROSITE" id="PS50927">
    <property type="entry name" value="BULB_LECTIN"/>
    <property type="match status" value="1"/>
</dbReference>
<dbReference type="PANTHER" id="PTHR32444">
    <property type="entry name" value="BULB-TYPE LECTIN DOMAIN-CONTAINING PROTEIN"/>
    <property type="match status" value="1"/>
</dbReference>
<dbReference type="GO" id="GO:0016301">
    <property type="term" value="F:kinase activity"/>
    <property type="evidence" value="ECO:0007669"/>
    <property type="project" value="UniProtKB-KW"/>
</dbReference>
<evidence type="ECO:0000313" key="3">
    <source>
        <dbReference type="EMBL" id="KAK1280713.1"/>
    </source>
</evidence>
<comment type="caution">
    <text evidence="3">The sequence shown here is derived from an EMBL/GenBank/DDBJ whole genome shotgun (WGS) entry which is preliminary data.</text>
</comment>